<name>A0A3F2RQZ7_9STRA</name>
<feature type="compositionally biased region" description="Polar residues" evidence="3">
    <location>
        <begin position="251"/>
        <end position="270"/>
    </location>
</feature>
<comment type="subcellular location">
    <subcellularLocation>
        <location evidence="1">Nucleus</location>
    </subcellularLocation>
</comment>
<dbReference type="AlphaFoldDB" id="A0A3F2RQZ7"/>
<evidence type="ECO:0000259" key="4">
    <source>
        <dbReference type="PROSITE" id="PS50013"/>
    </source>
</evidence>
<protein>
    <recommendedName>
        <fullName evidence="4">Chromo domain-containing protein</fullName>
    </recommendedName>
</protein>
<dbReference type="InterPro" id="IPR016197">
    <property type="entry name" value="Chromo-like_dom_sf"/>
</dbReference>
<feature type="compositionally biased region" description="Acidic residues" evidence="3">
    <location>
        <begin position="532"/>
        <end position="552"/>
    </location>
</feature>
<dbReference type="PANTHER" id="PTHR22812">
    <property type="entry name" value="CHROMOBOX PROTEIN"/>
    <property type="match status" value="1"/>
</dbReference>
<dbReference type="InterPro" id="IPR023780">
    <property type="entry name" value="Chromo_domain"/>
</dbReference>
<dbReference type="CDD" id="cd00024">
    <property type="entry name" value="CD_CSD"/>
    <property type="match status" value="1"/>
</dbReference>
<feature type="region of interest" description="Disordered" evidence="3">
    <location>
        <begin position="229"/>
        <end position="274"/>
    </location>
</feature>
<dbReference type="PROSITE" id="PS00598">
    <property type="entry name" value="CHROMO_1"/>
    <property type="match status" value="1"/>
</dbReference>
<dbReference type="InterPro" id="IPR000953">
    <property type="entry name" value="Chromo/chromo_shadow_dom"/>
</dbReference>
<dbReference type="EMBL" id="MBAD02001794">
    <property type="protein sequence ID" value="RLN51799.1"/>
    <property type="molecule type" value="Genomic_DNA"/>
</dbReference>
<dbReference type="Gene3D" id="2.40.50.40">
    <property type="match status" value="1"/>
</dbReference>
<feature type="region of interest" description="Disordered" evidence="3">
    <location>
        <begin position="478"/>
        <end position="552"/>
    </location>
</feature>
<dbReference type="EMBL" id="MBDO02000156">
    <property type="protein sequence ID" value="RLN61450.1"/>
    <property type="molecule type" value="Genomic_DNA"/>
</dbReference>
<evidence type="ECO:0000313" key="5">
    <source>
        <dbReference type="EMBL" id="RLN51799.1"/>
    </source>
</evidence>
<dbReference type="OrthoDB" id="433924at2759"/>
<feature type="compositionally biased region" description="Basic residues" evidence="3">
    <location>
        <begin position="231"/>
        <end position="240"/>
    </location>
</feature>
<dbReference type="Pfam" id="PF00385">
    <property type="entry name" value="Chromo"/>
    <property type="match status" value="1"/>
</dbReference>
<dbReference type="SUPFAM" id="SSF54160">
    <property type="entry name" value="Chromo domain-like"/>
    <property type="match status" value="1"/>
</dbReference>
<dbReference type="SMART" id="SM00298">
    <property type="entry name" value="CHROMO"/>
    <property type="match status" value="1"/>
</dbReference>
<evidence type="ECO:0000256" key="1">
    <source>
        <dbReference type="ARBA" id="ARBA00004123"/>
    </source>
</evidence>
<feature type="compositionally biased region" description="Acidic residues" evidence="3">
    <location>
        <begin position="165"/>
        <end position="180"/>
    </location>
</feature>
<feature type="domain" description="Chromo" evidence="4">
    <location>
        <begin position="389"/>
        <end position="440"/>
    </location>
</feature>
<dbReference type="Proteomes" id="UP000284657">
    <property type="component" value="Unassembled WGS sequence"/>
</dbReference>
<dbReference type="InterPro" id="IPR051219">
    <property type="entry name" value="Heterochromatin_chromo-domain"/>
</dbReference>
<evidence type="ECO:0000313" key="6">
    <source>
        <dbReference type="EMBL" id="RLN61450.1"/>
    </source>
</evidence>
<dbReference type="GO" id="GO:0005634">
    <property type="term" value="C:nucleus"/>
    <property type="evidence" value="ECO:0007669"/>
    <property type="project" value="UniProtKB-SubCell"/>
</dbReference>
<reference evidence="7 8" key="1">
    <citation type="submission" date="2018-07" db="EMBL/GenBank/DDBJ databases">
        <title>Genome sequencing of oomycete isolates from Chile give support for New Zealand origin for Phytophthora kernoviae and make available the first Nothophytophthora sp. genome.</title>
        <authorList>
            <person name="Studholme D.J."/>
            <person name="Sanfuentes E."/>
            <person name="Panda P."/>
            <person name="Hill R."/>
            <person name="Sambles C."/>
            <person name="Grant M."/>
            <person name="Williams N.M."/>
            <person name="Mcdougal R.L."/>
        </authorList>
    </citation>
    <scope>NUCLEOTIDE SEQUENCE [LARGE SCALE GENOMIC DNA]</scope>
    <source>
        <strain evidence="6">Chile6</strain>
        <strain evidence="5">Chile7</strain>
    </source>
</reference>
<comment type="caution">
    <text evidence="6">The sequence shown here is derived from an EMBL/GenBank/DDBJ whole genome shotgun (WGS) entry which is preliminary data.</text>
</comment>
<dbReference type="InterPro" id="IPR023779">
    <property type="entry name" value="Chromodomain_CS"/>
</dbReference>
<evidence type="ECO:0000313" key="7">
    <source>
        <dbReference type="Proteomes" id="UP000277300"/>
    </source>
</evidence>
<organism evidence="6 7">
    <name type="scientific">Phytophthora kernoviae</name>
    <dbReference type="NCBI Taxonomy" id="325452"/>
    <lineage>
        <taxon>Eukaryota</taxon>
        <taxon>Sar</taxon>
        <taxon>Stramenopiles</taxon>
        <taxon>Oomycota</taxon>
        <taxon>Peronosporomycetes</taxon>
        <taxon>Peronosporales</taxon>
        <taxon>Peronosporaceae</taxon>
        <taxon>Phytophthora</taxon>
    </lineage>
</organism>
<dbReference type="PROSITE" id="PS50013">
    <property type="entry name" value="CHROMO_2"/>
    <property type="match status" value="1"/>
</dbReference>
<sequence>MATAEEKPDREKEFFMTWLQLMERQKEGVELSQTLQCLLTETANSISILAKVQKQANSVIANDQKMTELVAQINEYFFWDIVPELKRAKRVDLSSVSPQDALDQYLQHGDETSTSSQDFVDNMSGWEVSACPPERPCGQDAYDSNNTSGRKKKKRGSSYILQGAEDGDGMEDNLSSDDDIPSDKFHDLLIANGLKLTSMQAPEYAAPSPVGQLQPGAAQVDAAARLNRPAAKTKTRKRSRMVPPPIVTDLPNRSRSVSTTSTPCIQSQSPEGAYKDDRIGKQIAANLAAEQVLGTRPRGHNKEFQIRWQGVAAPLWITRRRAPGQARALIDEYMRGVRAREEALASARSGVQSRGKKHAAVKHATNFQKKRTASGVTAGGAAKGEPVFYTVDHIVSHKMHYSKRLYLVRWENYDESENTWEEAAKLRADIPDIVDEYEQRLERELAVQSAISELTRDASVESLPIAKKRVIGETEEAKEVDGAGTAEATSVDSKQLVVTEKEPVEGKNAVAKRQRIGDEKEGESSDDSYQFDSEEAELEEFSDDEFSDNLNI</sequence>
<proteinExistence type="predicted"/>
<keyword evidence="2" id="KW-0539">Nucleus</keyword>
<evidence type="ECO:0000256" key="2">
    <source>
        <dbReference type="ARBA" id="ARBA00023242"/>
    </source>
</evidence>
<accession>A0A3F2RQZ7</accession>
<evidence type="ECO:0000256" key="3">
    <source>
        <dbReference type="SAM" id="MobiDB-lite"/>
    </source>
</evidence>
<evidence type="ECO:0000313" key="8">
    <source>
        <dbReference type="Proteomes" id="UP000284657"/>
    </source>
</evidence>
<gene>
    <name evidence="5" type="ORF">BBJ29_002453</name>
    <name evidence="6" type="ORF">BBP00_00005401</name>
</gene>
<dbReference type="Proteomes" id="UP000277300">
    <property type="component" value="Unassembled WGS sequence"/>
</dbReference>
<feature type="region of interest" description="Disordered" evidence="3">
    <location>
        <begin position="125"/>
        <end position="180"/>
    </location>
</feature>